<protein>
    <submittedName>
        <fullName evidence="2">Uncharacterized protein</fullName>
    </submittedName>
</protein>
<dbReference type="OrthoDB" id="4024171at2759"/>
<evidence type="ECO:0000313" key="3">
    <source>
        <dbReference type="Proteomes" id="UP000253472"/>
    </source>
</evidence>
<dbReference type="Proteomes" id="UP000253472">
    <property type="component" value="Unassembled WGS sequence"/>
</dbReference>
<feature type="compositionally biased region" description="Polar residues" evidence="1">
    <location>
        <begin position="7"/>
        <end position="29"/>
    </location>
</feature>
<gene>
    <name evidence="2" type="ORF">Cantr_02549</name>
</gene>
<feature type="region of interest" description="Disordered" evidence="1">
    <location>
        <begin position="48"/>
        <end position="69"/>
    </location>
</feature>
<feature type="region of interest" description="Disordered" evidence="1">
    <location>
        <begin position="1"/>
        <end position="33"/>
    </location>
</feature>
<name>A0A367YNQ5_9ASCO</name>
<feature type="region of interest" description="Disordered" evidence="1">
    <location>
        <begin position="119"/>
        <end position="139"/>
    </location>
</feature>
<feature type="compositionally biased region" description="Acidic residues" evidence="1">
    <location>
        <begin position="49"/>
        <end position="58"/>
    </location>
</feature>
<sequence>MFKKIRSNSTSQARTTDNRVGNSRRYSTPNPTPVNYEILHAGHNQAVQDDVDDDDDDLSPLATTQSNKSAALSEAETLYTDRHQRLELQDSYIDNFTMYLPFVIRQMRLLETRRYYENDHPLSNGTTESSTDSHSESEPSHIIVPMDDSFDDTSTIFEEGHIPVEAYAATYFKILEKGLTDFSIKRLFILVGGMLKHNMYIFPSEGSFELFRSLRLNIKKERKNLIVVYDKRGAIKRVSSSTKREDLTSTDDIVIDDRPHIVPLDQKLKGLGLPLFKVLVPYLSSFRKNTPLIIFKKFKELPAAPDPNAQDDTEFETFNFCMVYSKYFQPYRRFIFEFHPEDQPSFKIVMFQSNFRPFADFNYKNTRFRVIGPSILLGVVQHYNPHMRLLVIDENKPSLADDVVNKKQSTGFIKRKSSEAYVQFDENNPDTYINPIPNNSFANEINSSLLPQPLFISNDLPPFGSFKDSILYQNPQLLPKKYSEVGKIQIYQDKETLQGKDLDSTLSVDLDSLVLLCVMNTLRDVSIRNSGRTHSPGALAFPGPLGRLTYGFDPPNPGVFGL</sequence>
<organism evidence="2 3">
    <name type="scientific">Candida viswanathii</name>
    <dbReference type="NCBI Taxonomy" id="5486"/>
    <lineage>
        <taxon>Eukaryota</taxon>
        <taxon>Fungi</taxon>
        <taxon>Dikarya</taxon>
        <taxon>Ascomycota</taxon>
        <taxon>Saccharomycotina</taxon>
        <taxon>Pichiomycetes</taxon>
        <taxon>Debaryomycetaceae</taxon>
        <taxon>Candida/Lodderomyces clade</taxon>
        <taxon>Candida</taxon>
    </lineage>
</organism>
<evidence type="ECO:0000256" key="1">
    <source>
        <dbReference type="SAM" id="MobiDB-lite"/>
    </source>
</evidence>
<evidence type="ECO:0000313" key="2">
    <source>
        <dbReference type="EMBL" id="RCK67506.1"/>
    </source>
</evidence>
<proteinExistence type="predicted"/>
<dbReference type="AlphaFoldDB" id="A0A367YNQ5"/>
<reference evidence="2 3" key="1">
    <citation type="submission" date="2018-06" db="EMBL/GenBank/DDBJ databases">
        <title>Whole genome sequencing of Candida tropicalis (genome annotated by CSBL at Korea University).</title>
        <authorList>
            <person name="Ahn J."/>
        </authorList>
    </citation>
    <scope>NUCLEOTIDE SEQUENCE [LARGE SCALE GENOMIC DNA]</scope>
    <source>
        <strain evidence="2 3">ATCC 20962</strain>
    </source>
</reference>
<keyword evidence="3" id="KW-1185">Reference proteome</keyword>
<accession>A0A367YNQ5</accession>
<dbReference type="EMBL" id="QLNQ01000001">
    <property type="protein sequence ID" value="RCK67506.1"/>
    <property type="molecule type" value="Genomic_DNA"/>
</dbReference>
<comment type="caution">
    <text evidence="2">The sequence shown here is derived from an EMBL/GenBank/DDBJ whole genome shotgun (WGS) entry which is preliminary data.</text>
</comment>